<dbReference type="OMA" id="WMSLWLL"/>
<evidence type="ECO:0000313" key="9">
    <source>
        <dbReference type="WBParaSite" id="HCON_00022100-00002"/>
    </source>
</evidence>
<dbReference type="PROSITE" id="PS50922">
    <property type="entry name" value="TLC"/>
    <property type="match status" value="1"/>
</dbReference>
<dbReference type="SMART" id="SM00724">
    <property type="entry name" value="TLC"/>
    <property type="match status" value="1"/>
</dbReference>
<dbReference type="GO" id="GO:0007009">
    <property type="term" value="P:plasma membrane organization"/>
    <property type="evidence" value="ECO:0007669"/>
    <property type="project" value="TreeGrafter"/>
</dbReference>
<evidence type="ECO:0000256" key="2">
    <source>
        <dbReference type="ARBA" id="ARBA00022692"/>
    </source>
</evidence>
<keyword evidence="2 5" id="KW-0812">Transmembrane</keyword>
<keyword evidence="4 5" id="KW-0472">Membrane</keyword>
<keyword evidence="3 6" id="KW-1133">Transmembrane helix</keyword>
<evidence type="ECO:0000256" key="5">
    <source>
        <dbReference type="PROSITE-ProRule" id="PRU00205"/>
    </source>
</evidence>
<feature type="transmembrane region" description="Helical" evidence="6">
    <location>
        <begin position="261"/>
        <end position="283"/>
    </location>
</feature>
<dbReference type="InterPro" id="IPR006634">
    <property type="entry name" value="TLC-dom"/>
</dbReference>
<feature type="domain" description="TLC" evidence="7">
    <location>
        <begin position="99"/>
        <end position="288"/>
    </location>
</feature>
<dbReference type="PANTHER" id="PTHR13439:SF70">
    <property type="entry name" value="TLC DOMAIN-CONTAINING PROTEIN-RELATED"/>
    <property type="match status" value="1"/>
</dbReference>
<evidence type="ECO:0000256" key="1">
    <source>
        <dbReference type="ARBA" id="ARBA00004141"/>
    </source>
</evidence>
<evidence type="ECO:0000256" key="3">
    <source>
        <dbReference type="ARBA" id="ARBA00022989"/>
    </source>
</evidence>
<feature type="transmembrane region" description="Helical" evidence="6">
    <location>
        <begin position="171"/>
        <end position="191"/>
    </location>
</feature>
<organism evidence="8 9">
    <name type="scientific">Haemonchus contortus</name>
    <name type="common">Barber pole worm</name>
    <dbReference type="NCBI Taxonomy" id="6289"/>
    <lineage>
        <taxon>Eukaryota</taxon>
        <taxon>Metazoa</taxon>
        <taxon>Ecdysozoa</taxon>
        <taxon>Nematoda</taxon>
        <taxon>Chromadorea</taxon>
        <taxon>Rhabditida</taxon>
        <taxon>Rhabditina</taxon>
        <taxon>Rhabditomorpha</taxon>
        <taxon>Strongyloidea</taxon>
        <taxon>Trichostrongylidae</taxon>
        <taxon>Haemonchus</taxon>
    </lineage>
</organism>
<dbReference type="AlphaFoldDB" id="A0A7I4XY10"/>
<proteinExistence type="predicted"/>
<dbReference type="GO" id="GO:0071709">
    <property type="term" value="P:membrane assembly"/>
    <property type="evidence" value="ECO:0007669"/>
    <property type="project" value="TreeGrafter"/>
</dbReference>
<feature type="transmembrane region" description="Helical" evidence="6">
    <location>
        <begin position="228"/>
        <end position="255"/>
    </location>
</feature>
<dbReference type="GO" id="GO:0005886">
    <property type="term" value="C:plasma membrane"/>
    <property type="evidence" value="ECO:0007669"/>
    <property type="project" value="TreeGrafter"/>
</dbReference>
<dbReference type="Pfam" id="PF03798">
    <property type="entry name" value="TRAM_LAG1_CLN8"/>
    <property type="match status" value="1"/>
</dbReference>
<evidence type="ECO:0000256" key="6">
    <source>
        <dbReference type="SAM" id="Phobius"/>
    </source>
</evidence>
<feature type="transmembrane region" description="Helical" evidence="6">
    <location>
        <begin position="43"/>
        <end position="66"/>
    </location>
</feature>
<dbReference type="PANTHER" id="PTHR13439">
    <property type="entry name" value="CT120 PROTEIN"/>
    <property type="match status" value="1"/>
</dbReference>
<evidence type="ECO:0000256" key="4">
    <source>
        <dbReference type="ARBA" id="ARBA00023136"/>
    </source>
</evidence>
<comment type="subcellular location">
    <subcellularLocation>
        <location evidence="1">Membrane</location>
        <topology evidence="1">Multi-pass membrane protein</topology>
    </subcellularLocation>
</comment>
<evidence type="ECO:0000259" key="7">
    <source>
        <dbReference type="PROSITE" id="PS50922"/>
    </source>
</evidence>
<sequence length="355" mass="40196">FSHAHRPMRAYLRIYASLLEHFPRDGLVIPSSFEVFGYTIHTVYLSVVVGSFIFFRLLQFVVRWYLFGKCTFRAFSYFGLSGRNRNHDSSRDLTVIPPNKKWRISNEAVSLIHSVVSGLWAAYCLLFYKSLIDNLITDRTQIAINLVYVSFGYLLHDFLDLVLNEQSARIIELLFHHVVVITGFVITLVTYKYLGVVIFGLLMELNSVFLHTRSLLNLYGVKKKSTSFRLVALLNIITLAVFRISVSIYLVYWAITQITVIPWVHSIFCVFVIFSLFCSNAVLTYRVMAADGLFGAARARKPPLAPIACASAAIDTGERNDGEAEDEEDEDGLHDVAVQTKDARILVDDVTQTVA</sequence>
<dbReference type="GO" id="GO:0097035">
    <property type="term" value="P:regulation of membrane lipid distribution"/>
    <property type="evidence" value="ECO:0007669"/>
    <property type="project" value="TreeGrafter"/>
</dbReference>
<dbReference type="InterPro" id="IPR050846">
    <property type="entry name" value="TLCD"/>
</dbReference>
<dbReference type="WBParaSite" id="HCON_00022100-00002">
    <property type="protein sequence ID" value="HCON_00022100-00002"/>
    <property type="gene ID" value="HCON_00022100"/>
</dbReference>
<feature type="transmembrane region" description="Helical" evidence="6">
    <location>
        <begin position="108"/>
        <end position="128"/>
    </location>
</feature>
<dbReference type="OrthoDB" id="10266980at2759"/>
<reference evidence="9" key="1">
    <citation type="submission" date="2020-12" db="UniProtKB">
        <authorList>
            <consortium name="WormBaseParasite"/>
        </authorList>
    </citation>
    <scope>IDENTIFICATION</scope>
    <source>
        <strain evidence="9">MHco3</strain>
    </source>
</reference>
<feature type="transmembrane region" description="Helical" evidence="6">
    <location>
        <begin position="140"/>
        <end position="159"/>
    </location>
</feature>
<keyword evidence="8" id="KW-1185">Reference proteome</keyword>
<feature type="transmembrane region" description="Helical" evidence="6">
    <location>
        <begin position="197"/>
        <end position="216"/>
    </location>
</feature>
<evidence type="ECO:0000313" key="8">
    <source>
        <dbReference type="Proteomes" id="UP000025227"/>
    </source>
</evidence>
<name>A0A7I4XY10_HAECO</name>
<dbReference type="GO" id="GO:0055091">
    <property type="term" value="P:phospholipid homeostasis"/>
    <property type="evidence" value="ECO:0007669"/>
    <property type="project" value="TreeGrafter"/>
</dbReference>
<dbReference type="Proteomes" id="UP000025227">
    <property type="component" value="Unplaced"/>
</dbReference>
<protein>
    <submittedName>
        <fullName evidence="9">TLC domain-containing protein</fullName>
    </submittedName>
</protein>
<accession>A0A7I4XY10</accession>